<dbReference type="Gene3D" id="3.40.50.300">
    <property type="entry name" value="P-loop containing nucleotide triphosphate hydrolases"/>
    <property type="match status" value="1"/>
</dbReference>
<dbReference type="InterPro" id="IPR007862">
    <property type="entry name" value="Adenylate_kinase_lid-dom"/>
</dbReference>
<keyword evidence="11" id="KW-1185">Reference proteome</keyword>
<dbReference type="PRINTS" id="PR00094">
    <property type="entry name" value="ADENYLTKNASE"/>
</dbReference>
<dbReference type="Pfam" id="PF00406">
    <property type="entry name" value="ADK"/>
    <property type="match status" value="1"/>
</dbReference>
<protein>
    <recommendedName>
        <fullName evidence="6 8">Adenylate kinase</fullName>
        <shortName evidence="6">AK</shortName>
        <ecNumber evidence="6 8">2.7.4.3</ecNumber>
    </recommendedName>
    <alternativeName>
        <fullName evidence="6">ATP-AMP transphosphorylase</fullName>
    </alternativeName>
    <alternativeName>
        <fullName evidence="6">ATP:AMP phosphotransferase</fullName>
    </alternativeName>
    <alternativeName>
        <fullName evidence="6">Adenylate monophosphate kinase</fullName>
    </alternativeName>
</protein>
<feature type="binding site" evidence="6">
    <location>
        <position position="125"/>
    </location>
    <ligand>
        <name>ATP</name>
        <dbReference type="ChEBI" id="CHEBI:30616"/>
    </ligand>
</feature>
<evidence type="ECO:0000256" key="2">
    <source>
        <dbReference type="ARBA" id="ARBA00022727"/>
    </source>
</evidence>
<evidence type="ECO:0000256" key="6">
    <source>
        <dbReference type="HAMAP-Rule" id="MF_00235"/>
    </source>
</evidence>
<feature type="binding site" evidence="6">
    <location>
        <position position="151"/>
    </location>
    <ligand>
        <name>Zn(2+)</name>
        <dbReference type="ChEBI" id="CHEBI:29105"/>
        <note>structural</note>
    </ligand>
</feature>
<feature type="binding site" evidence="6">
    <location>
        <begin position="83"/>
        <end position="86"/>
    </location>
    <ligand>
        <name>AMP</name>
        <dbReference type="ChEBI" id="CHEBI:456215"/>
    </ligand>
</feature>
<comment type="pathway">
    <text evidence="6">Purine metabolism; AMP biosynthesis via salvage pathway; AMP from ADP: step 1/1.</text>
</comment>
<organism evidence="10 11">
    <name type="scientific">Spiroplasma gladiatoris</name>
    <dbReference type="NCBI Taxonomy" id="2143"/>
    <lineage>
        <taxon>Bacteria</taxon>
        <taxon>Bacillati</taxon>
        <taxon>Mycoplasmatota</taxon>
        <taxon>Mollicutes</taxon>
        <taxon>Entomoplasmatales</taxon>
        <taxon>Spiroplasmataceae</taxon>
        <taxon>Spiroplasma</taxon>
    </lineage>
</organism>
<dbReference type="GO" id="GO:0008270">
    <property type="term" value="F:zinc ion binding"/>
    <property type="evidence" value="ECO:0007669"/>
    <property type="project" value="UniProtKB-UniRule"/>
</dbReference>
<comment type="domain">
    <text evidence="6">Consists of three domains, a large central CORE domain and two small peripheral domains, NMPbind and LID, which undergo movements during catalysis. The LID domain closes over the site of phosphoryl transfer upon ATP binding. Assembling and dissambling the active center during each catalytic cycle provides an effective means to prevent ATP hydrolysis. Some bacteria have evolved a zinc-coordinating structure that stabilizes the LID domain.</text>
</comment>
<dbReference type="RefSeq" id="WP_134298168.1">
    <property type="nucleotide sequence ID" value="NZ_CP038013.1"/>
</dbReference>
<dbReference type="GO" id="GO:0005524">
    <property type="term" value="F:ATP binding"/>
    <property type="evidence" value="ECO:0007669"/>
    <property type="project" value="UniProtKB-UniRule"/>
</dbReference>
<keyword evidence="3 6" id="KW-0547">Nucleotide-binding</keyword>
<feature type="binding site" evidence="6">
    <location>
        <position position="131"/>
    </location>
    <ligand>
        <name>Zn(2+)</name>
        <dbReference type="ChEBI" id="CHEBI:29105"/>
        <note>structural</note>
    </ligand>
</feature>
<dbReference type="GO" id="GO:0044209">
    <property type="term" value="P:AMP salvage"/>
    <property type="evidence" value="ECO:0007669"/>
    <property type="project" value="UniProtKB-UniRule"/>
</dbReference>
<feature type="binding site" evidence="6">
    <location>
        <begin position="10"/>
        <end position="15"/>
    </location>
    <ligand>
        <name>ATP</name>
        <dbReference type="ChEBI" id="CHEBI:30616"/>
    </ligand>
</feature>
<evidence type="ECO:0000256" key="5">
    <source>
        <dbReference type="ARBA" id="ARBA00022840"/>
    </source>
</evidence>
<feature type="binding site" evidence="6">
    <location>
        <position position="31"/>
    </location>
    <ligand>
        <name>AMP</name>
        <dbReference type="ChEBI" id="CHEBI:456215"/>
    </ligand>
</feature>
<dbReference type="Pfam" id="PF05191">
    <property type="entry name" value="ADK_lid"/>
    <property type="match status" value="1"/>
</dbReference>
<feature type="binding site" evidence="6">
    <location>
        <position position="197"/>
    </location>
    <ligand>
        <name>ATP</name>
        <dbReference type="ChEBI" id="CHEBI:30616"/>
    </ligand>
</feature>
<feature type="binding site" evidence="6">
    <location>
        <begin position="134"/>
        <end position="135"/>
    </location>
    <ligand>
        <name>ATP</name>
        <dbReference type="ChEBI" id="CHEBI:30616"/>
    </ligand>
</feature>
<comment type="catalytic activity">
    <reaction evidence="6 8">
        <text>AMP + ATP = 2 ADP</text>
        <dbReference type="Rhea" id="RHEA:12973"/>
        <dbReference type="ChEBI" id="CHEBI:30616"/>
        <dbReference type="ChEBI" id="CHEBI:456215"/>
        <dbReference type="ChEBI" id="CHEBI:456216"/>
        <dbReference type="EC" id="2.7.4.3"/>
    </reaction>
</comment>
<accession>A0A4V1AQD5</accession>
<dbReference type="InterPro" id="IPR033690">
    <property type="entry name" value="Adenylat_kinase_CS"/>
</dbReference>
<dbReference type="PROSITE" id="PS00113">
    <property type="entry name" value="ADENYLATE_KINASE"/>
    <property type="match status" value="1"/>
</dbReference>
<feature type="region of interest" description="LID" evidence="6">
    <location>
        <begin position="124"/>
        <end position="161"/>
    </location>
</feature>
<comment type="subunit">
    <text evidence="6 8">Monomer.</text>
</comment>
<gene>
    <name evidence="6 10" type="primary">adk</name>
    <name evidence="10" type="ORF">SGLAD_v1c09200</name>
</gene>
<dbReference type="CDD" id="cd01428">
    <property type="entry name" value="ADK"/>
    <property type="match status" value="1"/>
</dbReference>
<comment type="similarity">
    <text evidence="6 7">Belongs to the adenylate kinase family.</text>
</comment>
<feature type="binding site" evidence="6">
    <location>
        <position position="128"/>
    </location>
    <ligand>
        <name>Zn(2+)</name>
        <dbReference type="ChEBI" id="CHEBI:29105"/>
        <note>structural</note>
    </ligand>
</feature>
<evidence type="ECO:0000259" key="9">
    <source>
        <dbReference type="Pfam" id="PF05191"/>
    </source>
</evidence>
<reference evidence="10 11" key="1">
    <citation type="submission" date="2019-03" db="EMBL/GenBank/DDBJ databases">
        <title>Complete genome sequence of Spiroplasma gladiatoris TG-1 (DSM 22552).</title>
        <authorList>
            <person name="Lin Y.-C."/>
            <person name="Chou L."/>
            <person name="Kuo C.-H."/>
        </authorList>
    </citation>
    <scope>NUCLEOTIDE SEQUENCE [LARGE SCALE GENOMIC DNA]</scope>
    <source>
        <strain evidence="10 11">TG-1</strain>
    </source>
</reference>
<dbReference type="InterPro" id="IPR006259">
    <property type="entry name" value="Adenyl_kin_sub"/>
</dbReference>
<keyword evidence="1 6" id="KW-0808">Transferase</keyword>
<dbReference type="EMBL" id="CP038013">
    <property type="protein sequence ID" value="QBQ08119.1"/>
    <property type="molecule type" value="Genomic_DNA"/>
</dbReference>
<dbReference type="NCBIfam" id="TIGR01351">
    <property type="entry name" value="adk"/>
    <property type="match status" value="1"/>
</dbReference>
<dbReference type="NCBIfam" id="NF001381">
    <property type="entry name" value="PRK00279.1-3"/>
    <property type="match status" value="1"/>
</dbReference>
<dbReference type="UniPathway" id="UPA00588">
    <property type="reaction ID" value="UER00649"/>
</dbReference>
<proteinExistence type="inferred from homology"/>
<feature type="binding site" evidence="6">
    <location>
        <begin position="57"/>
        <end position="59"/>
    </location>
    <ligand>
        <name>AMP</name>
        <dbReference type="ChEBI" id="CHEBI:456215"/>
    </ligand>
</feature>
<feature type="domain" description="Adenylate kinase active site lid" evidence="9">
    <location>
        <begin position="125"/>
        <end position="160"/>
    </location>
</feature>
<name>A0A4V1AQD5_9MOLU</name>
<dbReference type="PANTHER" id="PTHR23359">
    <property type="entry name" value="NUCLEOTIDE KINASE"/>
    <property type="match status" value="1"/>
</dbReference>
<dbReference type="Proteomes" id="UP000294309">
    <property type="component" value="Chromosome"/>
</dbReference>
<dbReference type="EC" id="2.7.4.3" evidence="6 8"/>
<evidence type="ECO:0000256" key="7">
    <source>
        <dbReference type="RuleBase" id="RU003330"/>
    </source>
</evidence>
<dbReference type="AlphaFoldDB" id="A0A4V1AQD5"/>
<evidence type="ECO:0000256" key="1">
    <source>
        <dbReference type="ARBA" id="ARBA00022679"/>
    </source>
</evidence>
<keyword evidence="5 6" id="KW-0067">ATP-binding</keyword>
<dbReference type="GO" id="GO:0004017">
    <property type="term" value="F:AMP kinase activity"/>
    <property type="evidence" value="ECO:0007669"/>
    <property type="project" value="UniProtKB-UniRule"/>
</dbReference>
<keyword evidence="4 6" id="KW-0418">Kinase</keyword>
<feature type="region of interest" description="NMP" evidence="6">
    <location>
        <begin position="30"/>
        <end position="59"/>
    </location>
</feature>
<keyword evidence="6" id="KW-0862">Zinc</keyword>
<dbReference type="OrthoDB" id="9805030at2"/>
<evidence type="ECO:0000313" key="10">
    <source>
        <dbReference type="EMBL" id="QBQ08119.1"/>
    </source>
</evidence>
<keyword evidence="6" id="KW-0479">Metal-binding</keyword>
<keyword evidence="2 6" id="KW-0545">Nucleotide biosynthesis</keyword>
<comment type="function">
    <text evidence="6">Catalyzes the reversible transfer of the terminal phosphate group between ATP and AMP. Plays an important role in cellular energy homeostasis and in adenine nucleotide metabolism.</text>
</comment>
<dbReference type="HAMAP" id="MF_00235">
    <property type="entry name" value="Adenylate_kinase_Adk"/>
    <property type="match status" value="1"/>
</dbReference>
<feature type="binding site" evidence="6">
    <location>
        <position position="90"/>
    </location>
    <ligand>
        <name>AMP</name>
        <dbReference type="ChEBI" id="CHEBI:456215"/>
    </ligand>
</feature>
<dbReference type="FunFam" id="3.40.50.300:FF:000106">
    <property type="entry name" value="Adenylate kinase mitochondrial"/>
    <property type="match status" value="1"/>
</dbReference>
<evidence type="ECO:0000313" key="11">
    <source>
        <dbReference type="Proteomes" id="UP000294309"/>
    </source>
</evidence>
<dbReference type="SUPFAM" id="SSF52540">
    <property type="entry name" value="P-loop containing nucleoside triphosphate hydrolases"/>
    <property type="match status" value="1"/>
</dbReference>
<dbReference type="InterPro" id="IPR027417">
    <property type="entry name" value="P-loop_NTPase"/>
</dbReference>
<dbReference type="KEGG" id="sgq:SGLAD_v1c09200"/>
<comment type="subcellular location">
    <subcellularLocation>
        <location evidence="6 8">Cytoplasm</location>
    </subcellularLocation>
</comment>
<dbReference type="GO" id="GO:0005737">
    <property type="term" value="C:cytoplasm"/>
    <property type="evidence" value="ECO:0007669"/>
    <property type="project" value="UniProtKB-SubCell"/>
</dbReference>
<feature type="binding site" evidence="6">
    <location>
        <position position="148"/>
    </location>
    <ligand>
        <name>Zn(2+)</name>
        <dbReference type="ChEBI" id="CHEBI:29105"/>
        <note>structural</note>
    </ligand>
</feature>
<evidence type="ECO:0000256" key="3">
    <source>
        <dbReference type="ARBA" id="ARBA00022741"/>
    </source>
</evidence>
<evidence type="ECO:0000256" key="4">
    <source>
        <dbReference type="ARBA" id="ARBA00022777"/>
    </source>
</evidence>
<feature type="binding site" evidence="6">
    <location>
        <position position="36"/>
    </location>
    <ligand>
        <name>AMP</name>
        <dbReference type="ChEBI" id="CHEBI:456215"/>
    </ligand>
</feature>
<feature type="binding site" evidence="6">
    <location>
        <position position="169"/>
    </location>
    <ligand>
        <name>AMP</name>
        <dbReference type="ChEBI" id="CHEBI:456215"/>
    </ligand>
</feature>
<sequence length="213" mass="24253">MNILLIGAPGSGKGTESELLCEQNGFTQLSTGDLFRSNIANKTQLGLEAKNFMEQGLYVPDNITNGMVKEYLKTKNSNLIFDGYPRTLDQAIELDKMLLEVNKKIDHVIYIDVNDSILLNRLTGRLVCEICKRSYHIVNRKPLNDGVCDFDYGKLITRPDDQEDKIKVRLQVYNDQTKPLIDFYLQQNKLIKVDGNNKTPKEFHTAILKELGL</sequence>
<dbReference type="InterPro" id="IPR000850">
    <property type="entry name" value="Adenylat/UMP-CMP_kin"/>
</dbReference>
<evidence type="ECO:0000256" key="8">
    <source>
        <dbReference type="RuleBase" id="RU003331"/>
    </source>
</evidence>
<keyword evidence="6" id="KW-0963">Cytoplasm</keyword>
<feature type="binding site" evidence="6">
    <location>
        <position position="158"/>
    </location>
    <ligand>
        <name>AMP</name>
        <dbReference type="ChEBI" id="CHEBI:456215"/>
    </ligand>
</feature>